<reference evidence="1 2" key="1">
    <citation type="journal article" date="2019" name="Nat. Ecol. Evol.">
        <title>Megaphylogeny resolves global patterns of mushroom evolution.</title>
        <authorList>
            <person name="Varga T."/>
            <person name="Krizsan K."/>
            <person name="Foldi C."/>
            <person name="Dima B."/>
            <person name="Sanchez-Garcia M."/>
            <person name="Sanchez-Ramirez S."/>
            <person name="Szollosi G.J."/>
            <person name="Szarkandi J.G."/>
            <person name="Papp V."/>
            <person name="Albert L."/>
            <person name="Andreopoulos W."/>
            <person name="Angelini C."/>
            <person name="Antonin V."/>
            <person name="Barry K.W."/>
            <person name="Bougher N.L."/>
            <person name="Buchanan P."/>
            <person name="Buyck B."/>
            <person name="Bense V."/>
            <person name="Catcheside P."/>
            <person name="Chovatia M."/>
            <person name="Cooper J."/>
            <person name="Damon W."/>
            <person name="Desjardin D."/>
            <person name="Finy P."/>
            <person name="Geml J."/>
            <person name="Haridas S."/>
            <person name="Hughes K."/>
            <person name="Justo A."/>
            <person name="Karasinski D."/>
            <person name="Kautmanova I."/>
            <person name="Kiss B."/>
            <person name="Kocsube S."/>
            <person name="Kotiranta H."/>
            <person name="LaButti K.M."/>
            <person name="Lechner B.E."/>
            <person name="Liimatainen K."/>
            <person name="Lipzen A."/>
            <person name="Lukacs Z."/>
            <person name="Mihaltcheva S."/>
            <person name="Morgado L.N."/>
            <person name="Niskanen T."/>
            <person name="Noordeloos M.E."/>
            <person name="Ohm R.A."/>
            <person name="Ortiz-Santana B."/>
            <person name="Ovrebo C."/>
            <person name="Racz N."/>
            <person name="Riley R."/>
            <person name="Savchenko A."/>
            <person name="Shiryaev A."/>
            <person name="Soop K."/>
            <person name="Spirin V."/>
            <person name="Szebenyi C."/>
            <person name="Tomsovsky M."/>
            <person name="Tulloss R.E."/>
            <person name="Uehling J."/>
            <person name="Grigoriev I.V."/>
            <person name="Vagvolgyi C."/>
            <person name="Papp T."/>
            <person name="Martin F.M."/>
            <person name="Miettinen O."/>
            <person name="Hibbett D.S."/>
            <person name="Nagy L.G."/>
        </authorList>
    </citation>
    <scope>NUCLEOTIDE SEQUENCE [LARGE SCALE GENOMIC DNA]</scope>
    <source>
        <strain evidence="1 2">NL-1719</strain>
    </source>
</reference>
<accession>A0ACD3ARB1</accession>
<sequence>MYPYITTYLRSRTNQSSPTEFNNPESSHGFDEIPVGLDRDGGHPKLNAQKVNTLYGRKLAFNDIETQAEEDVQKILDMSLYPKPCLRTEGAPRVNWRPESGMGAVADMGYIVRRAVQLCTGPTALGSPPKHFITPTLHSETLELCSLLRIATPDSVRPSIMHNTSDSRASRTNLSPDALKSGYTLGHGMKMNADSHSLYPPSAPVLATYFCITQPHQLQDQDDRVLWFIKFWMRMGTSSAGTRKKVEKFEAVSIPISATGEAVKLGVKCKILRRPICNVSSPMRSSQAASAGAGATDTISAGITFWFDTSTFPYIPQSSSLKSCQVPDGSIENRENVERRVLTVDVVVHQPAESQRMTLDAEIQSRVPAHGTKFISSKVQIEDPLGRNSYTCSSRSLLISKCAGPGPDYDLEPGGSTSALRAMETGETVAQRARDRANDPAQNPVVNALATGYGTYHAEGSLTIDLRAASGRLARALGWETRMPSGSSSVQRPLPSLDPDATQRTVLSCSSFPLAAVVVHSGQPWDSRRMDAAYALHLEVEREQYALSSPSFLIPKLPSTSDKLRGYELERGDSAPTSSRMEAREMVVEVIRGVGSRERYSLEAQIIWMFTLVGSGWNQCLGSRASTRSAMGYHKRERYLRHKTGAFRHALNTKNDSEVLVSPTSGQRWQFEERTESRTRWTYQRMKLDPFASLPWVTIPEHSSSNIIDHSNSLPRWWSVQTGGNSTG</sequence>
<protein>
    <submittedName>
        <fullName evidence="1">Uncharacterized protein</fullName>
    </submittedName>
</protein>
<keyword evidence="2" id="KW-1185">Reference proteome</keyword>
<evidence type="ECO:0000313" key="2">
    <source>
        <dbReference type="Proteomes" id="UP000308600"/>
    </source>
</evidence>
<name>A0ACD3ARB1_9AGAR</name>
<organism evidence="1 2">
    <name type="scientific">Pluteus cervinus</name>
    <dbReference type="NCBI Taxonomy" id="181527"/>
    <lineage>
        <taxon>Eukaryota</taxon>
        <taxon>Fungi</taxon>
        <taxon>Dikarya</taxon>
        <taxon>Basidiomycota</taxon>
        <taxon>Agaricomycotina</taxon>
        <taxon>Agaricomycetes</taxon>
        <taxon>Agaricomycetidae</taxon>
        <taxon>Agaricales</taxon>
        <taxon>Pluteineae</taxon>
        <taxon>Pluteaceae</taxon>
        <taxon>Pluteus</taxon>
    </lineage>
</organism>
<dbReference type="Proteomes" id="UP000308600">
    <property type="component" value="Unassembled WGS sequence"/>
</dbReference>
<gene>
    <name evidence="1" type="ORF">BDN72DRAFT_858815</name>
</gene>
<evidence type="ECO:0000313" key="1">
    <source>
        <dbReference type="EMBL" id="TFK67844.1"/>
    </source>
</evidence>
<proteinExistence type="predicted"/>
<dbReference type="EMBL" id="ML208365">
    <property type="protein sequence ID" value="TFK67844.1"/>
    <property type="molecule type" value="Genomic_DNA"/>
</dbReference>